<name>A0A1H6CWD8_9HYPH</name>
<dbReference type="GO" id="GO:0016747">
    <property type="term" value="F:acyltransferase activity, transferring groups other than amino-acyl groups"/>
    <property type="evidence" value="ECO:0007669"/>
    <property type="project" value="InterPro"/>
</dbReference>
<comment type="similarity">
    <text evidence="5">In the N-terminal section; belongs to the acetate CoA ligase alpha subunit family.</text>
</comment>
<dbReference type="InterPro" id="IPR016102">
    <property type="entry name" value="Succinyl-CoA_synth-like"/>
</dbReference>
<keyword evidence="7" id="KW-0808">Transferase</keyword>
<dbReference type="PANTHER" id="PTHR43334:SF1">
    <property type="entry name" value="3-HYDROXYPROPIONATE--COA LIGASE [ADP-FORMING]"/>
    <property type="match status" value="1"/>
</dbReference>
<protein>
    <submittedName>
        <fullName evidence="7">Acetyltransferase</fullName>
    </submittedName>
</protein>
<dbReference type="Gene3D" id="3.40.50.720">
    <property type="entry name" value="NAD(P)-binding Rossmann-like Domain"/>
    <property type="match status" value="1"/>
</dbReference>
<dbReference type="Proteomes" id="UP000236743">
    <property type="component" value="Unassembled WGS sequence"/>
</dbReference>
<evidence type="ECO:0000256" key="2">
    <source>
        <dbReference type="ARBA" id="ARBA00022598"/>
    </source>
</evidence>
<dbReference type="OrthoDB" id="9807426at2"/>
<dbReference type="AlphaFoldDB" id="A0A1H6CWD8"/>
<dbReference type="Pfam" id="PF13380">
    <property type="entry name" value="CoA_binding_2"/>
    <property type="match status" value="1"/>
</dbReference>
<dbReference type="Gene3D" id="3.30.1490.20">
    <property type="entry name" value="ATP-grasp fold, A domain"/>
    <property type="match status" value="1"/>
</dbReference>
<dbReference type="SUPFAM" id="SSF56059">
    <property type="entry name" value="Glutathione synthetase ATP-binding domain-like"/>
    <property type="match status" value="1"/>
</dbReference>
<evidence type="ECO:0000313" key="7">
    <source>
        <dbReference type="EMBL" id="SEG76855.1"/>
    </source>
</evidence>
<dbReference type="RefSeq" id="WP_103875017.1">
    <property type="nucleotide sequence ID" value="NZ_FNUY01000012.1"/>
</dbReference>
<dbReference type="InterPro" id="IPR051538">
    <property type="entry name" value="Acyl-CoA_Synth/Transferase"/>
</dbReference>
<dbReference type="EMBL" id="FNUY01000012">
    <property type="protein sequence ID" value="SEG76855.1"/>
    <property type="molecule type" value="Genomic_DNA"/>
</dbReference>
<accession>A0A1H6CWD8</accession>
<dbReference type="GO" id="GO:0006099">
    <property type="term" value="P:tricarboxylic acid cycle"/>
    <property type="evidence" value="ECO:0007669"/>
    <property type="project" value="UniProtKB-KW"/>
</dbReference>
<evidence type="ECO:0000256" key="3">
    <source>
        <dbReference type="ARBA" id="ARBA00022741"/>
    </source>
</evidence>
<dbReference type="InterPro" id="IPR003781">
    <property type="entry name" value="CoA-bd"/>
</dbReference>
<dbReference type="Gene3D" id="3.30.470.20">
    <property type="entry name" value="ATP-grasp fold, B domain"/>
    <property type="match status" value="1"/>
</dbReference>
<reference evidence="7 8" key="1">
    <citation type="submission" date="2016-10" db="EMBL/GenBank/DDBJ databases">
        <authorList>
            <person name="de Groot N.N."/>
        </authorList>
    </citation>
    <scope>NUCLEOTIDE SEQUENCE [LARGE SCALE GENOMIC DNA]</scope>
    <source>
        <strain evidence="7 8">DSM 26656</strain>
    </source>
</reference>
<dbReference type="Gene3D" id="3.40.50.261">
    <property type="entry name" value="Succinyl-CoA synthetase domains"/>
    <property type="match status" value="2"/>
</dbReference>
<keyword evidence="4" id="KW-0067">ATP-binding</keyword>
<keyword evidence="8" id="KW-1185">Reference proteome</keyword>
<dbReference type="PANTHER" id="PTHR43334">
    <property type="entry name" value="ACETATE--COA LIGASE [ADP-FORMING]"/>
    <property type="match status" value="1"/>
</dbReference>
<dbReference type="SMART" id="SM00881">
    <property type="entry name" value="CoA_binding"/>
    <property type="match status" value="1"/>
</dbReference>
<dbReference type="CDD" id="cd04301">
    <property type="entry name" value="NAT_SF"/>
    <property type="match status" value="1"/>
</dbReference>
<sequence length="910" mass="95954">MSIRNFDALFDPGAIAVIGASNTPGSVGSVLAQNLYGAGFAGPIMAVNPHASAIRSALSYQSVAELPVTPDLAVLATPARSVPGLIADLGRRGCRAAVVISAGFGEADQPAGLRQQLLDAAKPHLLRIIGPNCLGFISARRRINASFAHLTPHPGNIALVSQSGAIIAALLDWADQRGIGFSHVVSLGDMNDVDVGDMLDYLCGDATTRSILLYVENVTHARKFMSAARAAGRTKPVIVVKAGRSAAGAKAALSHTGALAGADIVYDAAFRRAGLLRVSELDELFAAAAILASGVRVSGERMAILTNGGGAGVLAVDAITAGSGTVATLDPATIARLDKRLPAAWSRANPIDILGDATGERYASALEALLEGHESDAVLVINCPTAVADGVDAARAVASIAQNHQGVPVLTSWLGGRVAQRSRAILSQNNLPTFESPEEAVRAFGYLADFRRNQALLLETPAAGVMIAQDRIKDARKLFASVRRDKRSALTEAESKQLLTWFGIPTVRTVTASSPEEAARAFPAMKGRAVLKILSPDITHKSDVSGVALDLSSAEEIEAAGRAMLAAVAAARPEARIAGFTLQPMIVRRHAQELITGIAQDPTFGPVILFGSGGKATEIVGDRTIGLPPLNSVLARDMIGGTRIARLLAGFRDAPATPLEPVIEVLLRLSELAVLLPEIRELDINPLLANAEGVIALDARVVIAERKSDGAGLSVSPYPRDLEHAISLDDGTLLHLRPIRPEDETALAGLVARCAPEDIRMRFFGPLKGFPHELAARLSQIDYDREMAFIAVEPGAEFGTGPIFGVVRIVGDPERETAEFAILVRTDIKGRGLGSRLMSEIIGHAREKGYRTVFGHILRENRGMLRMAGELGFDMTSDPQDMAIVRATLALRVDDPDPLASRAGHDQAVH</sequence>
<evidence type="ECO:0000313" key="8">
    <source>
        <dbReference type="Proteomes" id="UP000236743"/>
    </source>
</evidence>
<dbReference type="InterPro" id="IPR013815">
    <property type="entry name" value="ATP_grasp_subdomain_1"/>
</dbReference>
<dbReference type="SUPFAM" id="SSF55729">
    <property type="entry name" value="Acyl-CoA N-acyltransferases (Nat)"/>
    <property type="match status" value="1"/>
</dbReference>
<evidence type="ECO:0000256" key="1">
    <source>
        <dbReference type="ARBA" id="ARBA00022532"/>
    </source>
</evidence>
<dbReference type="SUPFAM" id="SSF52210">
    <property type="entry name" value="Succinyl-CoA synthetase domains"/>
    <property type="match status" value="2"/>
</dbReference>
<dbReference type="InterPro" id="IPR032875">
    <property type="entry name" value="Succ_CoA_lig_flav_dom"/>
</dbReference>
<gene>
    <name evidence="7" type="ORF">SAMN04488115_112160</name>
</gene>
<dbReference type="SUPFAM" id="SSF51735">
    <property type="entry name" value="NAD(P)-binding Rossmann-fold domains"/>
    <property type="match status" value="1"/>
</dbReference>
<evidence type="ECO:0000259" key="6">
    <source>
        <dbReference type="PROSITE" id="PS51186"/>
    </source>
</evidence>
<evidence type="ECO:0000256" key="4">
    <source>
        <dbReference type="ARBA" id="ARBA00022840"/>
    </source>
</evidence>
<feature type="domain" description="N-acetyltransferase" evidence="6">
    <location>
        <begin position="734"/>
        <end position="896"/>
    </location>
</feature>
<dbReference type="InterPro" id="IPR016181">
    <property type="entry name" value="Acyl_CoA_acyltransferase"/>
</dbReference>
<keyword evidence="3" id="KW-0547">Nucleotide-binding</keyword>
<dbReference type="Pfam" id="PF13549">
    <property type="entry name" value="ATP-grasp_5"/>
    <property type="match status" value="1"/>
</dbReference>
<evidence type="ECO:0000256" key="5">
    <source>
        <dbReference type="ARBA" id="ARBA00060888"/>
    </source>
</evidence>
<dbReference type="Pfam" id="PF00583">
    <property type="entry name" value="Acetyltransf_1"/>
    <property type="match status" value="1"/>
</dbReference>
<proteinExistence type="inferred from homology"/>
<dbReference type="Gene3D" id="3.40.630.30">
    <property type="match status" value="1"/>
</dbReference>
<dbReference type="GO" id="GO:0005524">
    <property type="term" value="F:ATP binding"/>
    <property type="evidence" value="ECO:0007669"/>
    <property type="project" value="UniProtKB-KW"/>
</dbReference>
<dbReference type="InterPro" id="IPR000182">
    <property type="entry name" value="GNAT_dom"/>
</dbReference>
<dbReference type="Pfam" id="PF13607">
    <property type="entry name" value="Succ_CoA_lig"/>
    <property type="match status" value="1"/>
</dbReference>
<dbReference type="PROSITE" id="PS51186">
    <property type="entry name" value="GNAT"/>
    <property type="match status" value="1"/>
</dbReference>
<organism evidence="7 8">
    <name type="scientific">Bosea lathyri</name>
    <dbReference type="NCBI Taxonomy" id="1036778"/>
    <lineage>
        <taxon>Bacteria</taxon>
        <taxon>Pseudomonadati</taxon>
        <taxon>Pseudomonadota</taxon>
        <taxon>Alphaproteobacteria</taxon>
        <taxon>Hyphomicrobiales</taxon>
        <taxon>Boseaceae</taxon>
        <taxon>Bosea</taxon>
    </lineage>
</organism>
<keyword evidence="2" id="KW-0436">Ligase</keyword>
<keyword evidence="1" id="KW-0816">Tricarboxylic acid cycle</keyword>
<dbReference type="FunFam" id="3.30.1490.20:FF:000020">
    <property type="entry name" value="Protein lysine acetyltransferase"/>
    <property type="match status" value="1"/>
</dbReference>
<dbReference type="GO" id="GO:0016874">
    <property type="term" value="F:ligase activity"/>
    <property type="evidence" value="ECO:0007669"/>
    <property type="project" value="UniProtKB-KW"/>
</dbReference>
<dbReference type="InterPro" id="IPR036291">
    <property type="entry name" value="NAD(P)-bd_dom_sf"/>
</dbReference>